<evidence type="ECO:0000256" key="1">
    <source>
        <dbReference type="SAM" id="SignalP"/>
    </source>
</evidence>
<feature type="signal peptide" evidence="1">
    <location>
        <begin position="1"/>
        <end position="26"/>
    </location>
</feature>
<proteinExistence type="predicted"/>
<sequence>KMRSFFDSSCTLLSVLTLAVQQRANAGCSTGAPEFLPDFAYPQWANDGDKPRAKDFASCTANSAFYLRFDGTSLDDVIYDVSTDAFLLNSGTTQNFTCAQALNNRATIDLSEGVPDDDVECCNAFRYRSDIPVSAEIDGVDLTLDINATYGENATLFMEYCEQLWACSSYLEAYTSLQCEQNQQGGLTCPEEKTESLCFNEAYSAWREQPSASLSLLVPFGTDDNPLDPDYAKNEMGASSAWILQVCYGAAESSFNFSNPEGYSISELRDVSQGMCDTAEDLSARLNFEPATPEDCDAILQCLVDIATLSAAKDAPEPSTDDLSETKYDLCGGNATELAQKKEEICSAGSSLSGMASYPIINGSGTGCRAMPFCPEALEPHFRSFSPGYPSGSPYEELVPNPGNGLDNRTSTQLVDTYTSIKSALGLARLPLKVLSDGLPASWPYVFKVIPVVALDSAILVMETMLEFWALHDGLVNSAEIEATFENSRQMLDGSAAIYDEVVCRCSESYTLRGQGCDGKDNNCDQIVDDCVAIRDGSRRSKMPSTANAVVVGDDCDQAVLTATPTMSGSCSEAEIALDASDACGNVAETKVVPVSIDLEGPTVSCSVGQGGSNMMHLVDTAGAGTMVDVNLQYEAIDNCGGEVNVTVTVFANEEEDFQKQGMGVFYKSSANDGKGGLYLASKSCWSDGMGTCIRDPSQDPNAFYRLYTVQVSAVDSSGRKATPAECTVLVVPADRLNEYFDISKSTQRFTIAEYASVSNPSPVVKYQLGDDGIVAPTPPTVPPAVETPINGIPEGKWFVAWEKYKCVKACTGGDSCGGAPSYYDELYDTPKECCAWISWLPREDCVLSNALSKHYYVQWPSFKCVQNCEVGSGPHCGGVAASWNELHEYLPQCCEKLHFVADKDCLLEVQD</sequence>
<accession>K0R245</accession>
<evidence type="ECO:0008006" key="4">
    <source>
        <dbReference type="Google" id="ProtNLM"/>
    </source>
</evidence>
<dbReference type="Proteomes" id="UP000266841">
    <property type="component" value="Unassembled WGS sequence"/>
</dbReference>
<evidence type="ECO:0000313" key="3">
    <source>
        <dbReference type="Proteomes" id="UP000266841"/>
    </source>
</evidence>
<keyword evidence="3" id="KW-1185">Reference proteome</keyword>
<name>K0R245_THAOC</name>
<dbReference type="AlphaFoldDB" id="K0R245"/>
<comment type="caution">
    <text evidence="2">The sequence shown here is derived from an EMBL/GenBank/DDBJ whole genome shotgun (WGS) entry which is preliminary data.</text>
</comment>
<gene>
    <name evidence="2" type="ORF">THAOC_35237</name>
</gene>
<dbReference type="EMBL" id="AGNL01047981">
    <property type="protein sequence ID" value="EJK46115.1"/>
    <property type="molecule type" value="Genomic_DNA"/>
</dbReference>
<protein>
    <recommendedName>
        <fullName evidence="4">Cadherin domain-containing protein</fullName>
    </recommendedName>
</protein>
<reference evidence="2 3" key="1">
    <citation type="journal article" date="2012" name="Genome Biol.">
        <title>Genome and low-iron response of an oceanic diatom adapted to chronic iron limitation.</title>
        <authorList>
            <person name="Lommer M."/>
            <person name="Specht M."/>
            <person name="Roy A.S."/>
            <person name="Kraemer L."/>
            <person name="Andreson R."/>
            <person name="Gutowska M.A."/>
            <person name="Wolf J."/>
            <person name="Bergner S.V."/>
            <person name="Schilhabel M.B."/>
            <person name="Klostermeier U.C."/>
            <person name="Beiko R.G."/>
            <person name="Rosenstiel P."/>
            <person name="Hippler M."/>
            <person name="Laroche J."/>
        </authorList>
    </citation>
    <scope>NUCLEOTIDE SEQUENCE [LARGE SCALE GENOMIC DNA]</scope>
    <source>
        <strain evidence="2 3">CCMP1005</strain>
    </source>
</reference>
<feature type="non-terminal residue" evidence="2">
    <location>
        <position position="1"/>
    </location>
</feature>
<evidence type="ECO:0000313" key="2">
    <source>
        <dbReference type="EMBL" id="EJK46115.1"/>
    </source>
</evidence>
<feature type="chain" id="PRO_5003839856" description="Cadherin domain-containing protein" evidence="1">
    <location>
        <begin position="27"/>
        <end position="912"/>
    </location>
</feature>
<dbReference type="OrthoDB" id="57206at2759"/>
<keyword evidence="1" id="KW-0732">Signal</keyword>
<organism evidence="2 3">
    <name type="scientific">Thalassiosira oceanica</name>
    <name type="common">Marine diatom</name>
    <dbReference type="NCBI Taxonomy" id="159749"/>
    <lineage>
        <taxon>Eukaryota</taxon>
        <taxon>Sar</taxon>
        <taxon>Stramenopiles</taxon>
        <taxon>Ochrophyta</taxon>
        <taxon>Bacillariophyta</taxon>
        <taxon>Coscinodiscophyceae</taxon>
        <taxon>Thalassiosirophycidae</taxon>
        <taxon>Thalassiosirales</taxon>
        <taxon>Thalassiosiraceae</taxon>
        <taxon>Thalassiosira</taxon>
    </lineage>
</organism>